<dbReference type="GO" id="GO:0005829">
    <property type="term" value="C:cytosol"/>
    <property type="evidence" value="ECO:0007669"/>
    <property type="project" value="TreeGrafter"/>
</dbReference>
<dbReference type="Gene3D" id="1.20.58.110">
    <property type="entry name" value="Ribosomal protein S20"/>
    <property type="match status" value="1"/>
</dbReference>
<dbReference type="NCBIfam" id="TIGR00029">
    <property type="entry name" value="S20"/>
    <property type="match status" value="1"/>
</dbReference>
<dbReference type="SUPFAM" id="SSF46992">
    <property type="entry name" value="Ribosomal protein S20"/>
    <property type="match status" value="1"/>
</dbReference>
<dbReference type="HOGENOM" id="CLU_160655_1_0_9"/>
<dbReference type="InterPro" id="IPR036510">
    <property type="entry name" value="Ribosomal_bS20_sf"/>
</dbReference>
<keyword evidence="3 8" id="KW-0699">rRNA-binding</keyword>
<reference evidence="9 10" key="2">
    <citation type="journal article" date="2011" name="Stand. Genomic Sci.">
        <title>Complete genome sequence of Mahella australiensis type strain (50-1 BON).</title>
        <authorList>
            <person name="Sikorski J."/>
            <person name="Teshima H."/>
            <person name="Nolan M."/>
            <person name="Lucas S."/>
            <person name="Hammon N."/>
            <person name="Deshpande S."/>
            <person name="Cheng J.F."/>
            <person name="Pitluck S."/>
            <person name="Liolios K."/>
            <person name="Pagani I."/>
            <person name="Ivanova N."/>
            <person name="Huntemann M."/>
            <person name="Mavromatis K."/>
            <person name="Ovchinikova G."/>
            <person name="Pati A."/>
            <person name="Tapia R."/>
            <person name="Han C."/>
            <person name="Goodwin L."/>
            <person name="Chen A."/>
            <person name="Palaniappan K."/>
            <person name="Land M."/>
            <person name="Hauser L."/>
            <person name="Ngatchou-Djao O.D."/>
            <person name="Rohde M."/>
            <person name="Pukall R."/>
            <person name="Spring S."/>
            <person name="Abt B."/>
            <person name="Goker M."/>
            <person name="Detter J.C."/>
            <person name="Woyke T."/>
            <person name="Bristow J."/>
            <person name="Markowitz V."/>
            <person name="Hugenholtz P."/>
            <person name="Eisen J.A."/>
            <person name="Kyrpides N.C."/>
            <person name="Klenk H.P."/>
            <person name="Lapidus A."/>
        </authorList>
    </citation>
    <scope>NUCLEOTIDE SEQUENCE [LARGE SCALE GENOMIC DNA]</scope>
    <source>
        <strain evidence="10">DSM 15567 / CIP 107919 / 50-1 BON</strain>
    </source>
</reference>
<dbReference type="KEGG" id="mas:Mahau_1666"/>
<dbReference type="PANTHER" id="PTHR33398:SF1">
    <property type="entry name" value="SMALL RIBOSOMAL SUBUNIT PROTEIN BS20C"/>
    <property type="match status" value="1"/>
</dbReference>
<dbReference type="Proteomes" id="UP000008457">
    <property type="component" value="Chromosome"/>
</dbReference>
<dbReference type="InterPro" id="IPR002583">
    <property type="entry name" value="Ribosomal_bS20"/>
</dbReference>
<proteinExistence type="inferred from homology"/>
<comment type="similarity">
    <text evidence="2 8">Belongs to the bacterial ribosomal protein bS20 family.</text>
</comment>
<evidence type="ECO:0000256" key="2">
    <source>
        <dbReference type="ARBA" id="ARBA00007634"/>
    </source>
</evidence>
<dbReference type="Pfam" id="PF01649">
    <property type="entry name" value="Ribosomal_S20p"/>
    <property type="match status" value="1"/>
</dbReference>
<gene>
    <name evidence="8" type="primary">rpsT</name>
    <name evidence="9" type="ordered locus">Mahau_1666</name>
</gene>
<keyword evidence="4 8" id="KW-0694">RNA-binding</keyword>
<evidence type="ECO:0000313" key="9">
    <source>
        <dbReference type="EMBL" id="AEE96847.1"/>
    </source>
</evidence>
<evidence type="ECO:0000256" key="5">
    <source>
        <dbReference type="ARBA" id="ARBA00022980"/>
    </source>
</evidence>
<dbReference type="OrthoDB" id="9808392at2"/>
<evidence type="ECO:0000256" key="7">
    <source>
        <dbReference type="ARBA" id="ARBA00035136"/>
    </source>
</evidence>
<evidence type="ECO:0000313" key="10">
    <source>
        <dbReference type="Proteomes" id="UP000008457"/>
    </source>
</evidence>
<evidence type="ECO:0000256" key="3">
    <source>
        <dbReference type="ARBA" id="ARBA00022730"/>
    </source>
</evidence>
<evidence type="ECO:0000256" key="1">
    <source>
        <dbReference type="ARBA" id="ARBA00003134"/>
    </source>
</evidence>
<dbReference type="GO" id="GO:0015935">
    <property type="term" value="C:small ribosomal subunit"/>
    <property type="evidence" value="ECO:0007669"/>
    <property type="project" value="TreeGrafter"/>
</dbReference>
<dbReference type="GO" id="GO:0003735">
    <property type="term" value="F:structural constituent of ribosome"/>
    <property type="evidence" value="ECO:0007669"/>
    <property type="project" value="InterPro"/>
</dbReference>
<keyword evidence="10" id="KW-1185">Reference proteome</keyword>
<dbReference type="FunFam" id="1.20.58.110:FF:000001">
    <property type="entry name" value="30S ribosomal protein S20"/>
    <property type="match status" value="1"/>
</dbReference>
<dbReference type="RefSeq" id="WP_013781275.1">
    <property type="nucleotide sequence ID" value="NC_015520.1"/>
</dbReference>
<protein>
    <recommendedName>
        <fullName evidence="7 8">Small ribosomal subunit protein bS20</fullName>
    </recommendedName>
</protein>
<keyword evidence="6 8" id="KW-0687">Ribonucleoprotein</keyword>
<evidence type="ECO:0000256" key="6">
    <source>
        <dbReference type="ARBA" id="ARBA00023274"/>
    </source>
</evidence>
<name>F3ZZM1_MAHA5</name>
<dbReference type="AlphaFoldDB" id="F3ZZM1"/>
<sequence length="88" mass="9725">MANIKSAKKRIEIAKANTLRNKANKSRMKTAIKKFEMTLANGDTENARRAYTEAISIIDKTASKGIIHKNKAARHKAALAFKLNAVSK</sequence>
<reference evidence="10" key="1">
    <citation type="submission" date="2010-11" db="EMBL/GenBank/DDBJ databases">
        <title>The complete genome of Mahella australiensis DSM 15567.</title>
        <authorList>
            <consortium name="US DOE Joint Genome Institute (JGI-PGF)"/>
            <person name="Lucas S."/>
            <person name="Copeland A."/>
            <person name="Lapidus A."/>
            <person name="Bruce D."/>
            <person name="Goodwin L."/>
            <person name="Pitluck S."/>
            <person name="Kyrpides N."/>
            <person name="Mavromatis K."/>
            <person name="Pagani I."/>
            <person name="Ivanova N."/>
            <person name="Teshima H."/>
            <person name="Brettin T."/>
            <person name="Detter J.C."/>
            <person name="Han C."/>
            <person name="Tapia R."/>
            <person name="Land M."/>
            <person name="Hauser L."/>
            <person name="Markowitz V."/>
            <person name="Cheng J.-F."/>
            <person name="Hugenholtz P."/>
            <person name="Woyke T."/>
            <person name="Wu D."/>
            <person name="Spring S."/>
            <person name="Pukall R."/>
            <person name="Steenblock K."/>
            <person name="Schneider S."/>
            <person name="Klenk H.-P."/>
            <person name="Eisen J.A."/>
        </authorList>
    </citation>
    <scope>NUCLEOTIDE SEQUENCE [LARGE SCALE GENOMIC DNA]</scope>
    <source>
        <strain evidence="10">DSM 15567 / CIP 107919 / 50-1 BON</strain>
    </source>
</reference>
<dbReference type="GO" id="GO:0070181">
    <property type="term" value="F:small ribosomal subunit rRNA binding"/>
    <property type="evidence" value="ECO:0007669"/>
    <property type="project" value="TreeGrafter"/>
</dbReference>
<organism evidence="9 10">
    <name type="scientific">Mahella australiensis (strain DSM 15567 / CIP 107919 / 50-1 BON)</name>
    <dbReference type="NCBI Taxonomy" id="697281"/>
    <lineage>
        <taxon>Bacteria</taxon>
        <taxon>Bacillati</taxon>
        <taxon>Bacillota</taxon>
        <taxon>Clostridia</taxon>
        <taxon>Thermoanaerobacterales</taxon>
        <taxon>Thermoanaerobacterales Family IV. Incertae Sedis</taxon>
        <taxon>Mahella</taxon>
    </lineage>
</organism>
<dbReference type="PANTHER" id="PTHR33398">
    <property type="entry name" value="30S RIBOSOMAL PROTEIN S20"/>
    <property type="match status" value="1"/>
</dbReference>
<dbReference type="EMBL" id="CP002360">
    <property type="protein sequence ID" value="AEE96847.1"/>
    <property type="molecule type" value="Genomic_DNA"/>
</dbReference>
<dbReference type="GO" id="GO:0006412">
    <property type="term" value="P:translation"/>
    <property type="evidence" value="ECO:0007669"/>
    <property type="project" value="UniProtKB-UniRule"/>
</dbReference>
<keyword evidence="5 8" id="KW-0689">Ribosomal protein</keyword>
<dbReference type="eggNOG" id="COG0268">
    <property type="taxonomic scope" value="Bacteria"/>
</dbReference>
<comment type="function">
    <text evidence="1 8">Binds directly to 16S ribosomal RNA.</text>
</comment>
<dbReference type="STRING" id="697281.Mahau_1666"/>
<evidence type="ECO:0000256" key="8">
    <source>
        <dbReference type="HAMAP-Rule" id="MF_00500"/>
    </source>
</evidence>
<evidence type="ECO:0000256" key="4">
    <source>
        <dbReference type="ARBA" id="ARBA00022884"/>
    </source>
</evidence>
<dbReference type="HAMAP" id="MF_00500">
    <property type="entry name" value="Ribosomal_bS20"/>
    <property type="match status" value="1"/>
</dbReference>
<accession>F3ZZM1</accession>